<dbReference type="PANTHER" id="PTHR24350">
    <property type="entry name" value="SERINE/THREONINE-PROTEIN KINASE IAL-RELATED"/>
    <property type="match status" value="1"/>
</dbReference>
<evidence type="ECO:0000256" key="8">
    <source>
        <dbReference type="PIRSR" id="PIRSR630616-3"/>
    </source>
</evidence>
<evidence type="ECO:0000259" key="10">
    <source>
        <dbReference type="PROSITE" id="PS50011"/>
    </source>
</evidence>
<evidence type="ECO:0000256" key="4">
    <source>
        <dbReference type="ARBA" id="ARBA00022777"/>
    </source>
</evidence>
<evidence type="ECO:0000256" key="2">
    <source>
        <dbReference type="ARBA" id="ARBA00022679"/>
    </source>
</evidence>
<feature type="active site" description="Proton acceptor" evidence="6">
    <location>
        <position position="82"/>
    </location>
</feature>
<evidence type="ECO:0000313" key="11">
    <source>
        <dbReference type="EMBL" id="CAG9312655.1"/>
    </source>
</evidence>
<keyword evidence="12" id="KW-1185">Reference proteome</keyword>
<feature type="region of interest" description="Disordered" evidence="9">
    <location>
        <begin position="412"/>
        <end position="443"/>
    </location>
</feature>
<evidence type="ECO:0000256" key="5">
    <source>
        <dbReference type="ARBA" id="ARBA00022840"/>
    </source>
</evidence>
<dbReference type="Proteomes" id="UP001162131">
    <property type="component" value="Unassembled WGS sequence"/>
</dbReference>
<evidence type="ECO:0000256" key="7">
    <source>
        <dbReference type="PIRSR" id="PIRSR630616-2"/>
    </source>
</evidence>
<feature type="binding site" evidence="7">
    <location>
        <position position="100"/>
    </location>
    <ligand>
        <name>ATP</name>
        <dbReference type="ChEBI" id="CHEBI:30616"/>
    </ligand>
</feature>
<dbReference type="GO" id="GO:0004674">
    <property type="term" value="F:protein serine/threonine kinase activity"/>
    <property type="evidence" value="ECO:0007669"/>
    <property type="project" value="UniProtKB-KW"/>
</dbReference>
<organism evidence="11 12">
    <name type="scientific">Blepharisma stoltei</name>
    <dbReference type="NCBI Taxonomy" id="1481888"/>
    <lineage>
        <taxon>Eukaryota</taxon>
        <taxon>Sar</taxon>
        <taxon>Alveolata</taxon>
        <taxon>Ciliophora</taxon>
        <taxon>Postciliodesmatophora</taxon>
        <taxon>Heterotrichea</taxon>
        <taxon>Heterotrichida</taxon>
        <taxon>Blepharismidae</taxon>
        <taxon>Blepharisma</taxon>
    </lineage>
</organism>
<keyword evidence="1" id="KW-0723">Serine/threonine-protein kinase</keyword>
<name>A0AAU9IT29_9CILI</name>
<keyword evidence="2" id="KW-0808">Transferase</keyword>
<accession>A0AAU9IT29</accession>
<evidence type="ECO:0000256" key="6">
    <source>
        <dbReference type="PIRSR" id="PIRSR630616-1"/>
    </source>
</evidence>
<dbReference type="Pfam" id="PF00069">
    <property type="entry name" value="Pkinase"/>
    <property type="match status" value="1"/>
</dbReference>
<keyword evidence="4" id="KW-0418">Kinase</keyword>
<dbReference type="SUPFAM" id="SSF56112">
    <property type="entry name" value="Protein kinase-like (PK-like)"/>
    <property type="match status" value="1"/>
</dbReference>
<evidence type="ECO:0000256" key="9">
    <source>
        <dbReference type="SAM" id="MobiDB-lite"/>
    </source>
</evidence>
<dbReference type="PROSITE" id="PS00108">
    <property type="entry name" value="PROTEIN_KINASE_ST"/>
    <property type="match status" value="1"/>
</dbReference>
<dbReference type="InterPro" id="IPR011009">
    <property type="entry name" value="Kinase-like_dom_sf"/>
</dbReference>
<dbReference type="InterPro" id="IPR030616">
    <property type="entry name" value="Aur-like"/>
</dbReference>
<gene>
    <name evidence="11" type="ORF">BSTOLATCC_MIC7181</name>
</gene>
<dbReference type="SMART" id="SM00220">
    <property type="entry name" value="S_TKc"/>
    <property type="match status" value="1"/>
</dbReference>
<proteinExistence type="predicted"/>
<feature type="cross-link" description="Glycyl lysine isopeptide (Lys-Gly) (interchain with G-Cter in SUMO2)" evidence="8">
    <location>
        <position position="84"/>
    </location>
</feature>
<comment type="caution">
    <text evidence="11">The sequence shown here is derived from an EMBL/GenBank/DDBJ whole genome shotgun (WGS) entry which is preliminary data.</text>
</comment>
<dbReference type="InterPro" id="IPR000719">
    <property type="entry name" value="Prot_kinase_dom"/>
</dbReference>
<dbReference type="InterPro" id="IPR008271">
    <property type="entry name" value="Ser/Thr_kinase_AS"/>
</dbReference>
<evidence type="ECO:0000256" key="3">
    <source>
        <dbReference type="ARBA" id="ARBA00022741"/>
    </source>
</evidence>
<keyword evidence="5 7" id="KW-0067">ATP-binding</keyword>
<feature type="compositionally biased region" description="Polar residues" evidence="9">
    <location>
        <begin position="414"/>
        <end position="428"/>
    </location>
</feature>
<evidence type="ECO:0000256" key="1">
    <source>
        <dbReference type="ARBA" id="ARBA00022527"/>
    </source>
</evidence>
<keyword evidence="3 7" id="KW-0547">Nucleotide-binding</keyword>
<dbReference type="Gene3D" id="1.10.510.10">
    <property type="entry name" value="Transferase(Phosphotransferase) domain 1"/>
    <property type="match status" value="1"/>
</dbReference>
<dbReference type="AlphaFoldDB" id="A0AAU9IT29"/>
<sequence length="483" mass="56095">MSQDILIKDISTEKEFDQTFTPELSFGDERTKPMSPLSCFKCSLSKLIRKQQKLTEYNAWQYFSQICIDLKYMHDNKIIHMDIKPENIFIDQSNIAKICDLGWSVKNDEVRLSFCAALDYMAPETLKDQEHSLEADLWAMGVLLYEMLHGYSPFEAEKDSEKYLQVCNPSITFDPSVSIEAFNLIKGLIKPDPEKRSTLNQVLSHPFLGKFDTDRKYEIGQKVYSKLFGHGIIEEIEGLLVTVFYSGENVLEYLSIPEVSSKLKVYQKKEISHLEKRMDKTIQYEKHIFEKIEKYIHTPKHSFIMQKSRKSSRRDTDIEDEEILKMLCKHKTKNLSNLSIPPPQQKKYLNDSSQEFLFCEETDNPAAGLFENEQEINSIIEARKRKLKQIEIVSERCTIEAPRYTSVRKAPYLSPQSTKNSFDGSTRAVSERDEETKSPMSTELIPSSYQPITEILYKRRHVRKAGFGRWLGDILGCVERATY</sequence>
<reference evidence="11" key="1">
    <citation type="submission" date="2021-09" db="EMBL/GenBank/DDBJ databases">
        <authorList>
            <consortium name="AG Swart"/>
            <person name="Singh M."/>
            <person name="Singh A."/>
            <person name="Seah K."/>
            <person name="Emmerich C."/>
        </authorList>
    </citation>
    <scope>NUCLEOTIDE SEQUENCE</scope>
    <source>
        <strain evidence="11">ATCC30299</strain>
    </source>
</reference>
<evidence type="ECO:0000313" key="12">
    <source>
        <dbReference type="Proteomes" id="UP001162131"/>
    </source>
</evidence>
<protein>
    <recommendedName>
        <fullName evidence="10">Protein kinase domain-containing protein</fullName>
    </recommendedName>
</protein>
<feature type="binding site" evidence="7">
    <location>
        <begin position="86"/>
        <end position="87"/>
    </location>
    <ligand>
        <name>ATP</name>
        <dbReference type="ChEBI" id="CHEBI:30616"/>
    </ligand>
</feature>
<dbReference type="GO" id="GO:0005524">
    <property type="term" value="F:ATP binding"/>
    <property type="evidence" value="ECO:0007669"/>
    <property type="project" value="UniProtKB-KW"/>
</dbReference>
<dbReference type="PROSITE" id="PS50011">
    <property type="entry name" value="PROTEIN_KINASE_DOM"/>
    <property type="match status" value="1"/>
</dbReference>
<dbReference type="EMBL" id="CAJZBQ010000008">
    <property type="protein sequence ID" value="CAG9312655.1"/>
    <property type="molecule type" value="Genomic_DNA"/>
</dbReference>
<feature type="domain" description="Protein kinase" evidence="10">
    <location>
        <begin position="1"/>
        <end position="208"/>
    </location>
</feature>